<evidence type="ECO:0000313" key="6">
    <source>
        <dbReference type="Proteomes" id="UP000638188"/>
    </source>
</evidence>
<dbReference type="InterPro" id="IPR057165">
    <property type="entry name" value="DUF7843"/>
</dbReference>
<evidence type="ECO:0000259" key="3">
    <source>
        <dbReference type="Pfam" id="PF25222"/>
    </source>
</evidence>
<keyword evidence="6" id="KW-1185">Reference proteome</keyword>
<dbReference type="InterPro" id="IPR025178">
    <property type="entry name" value="Lnb_N"/>
</dbReference>
<feature type="domain" description="Lnb N-terminal periplasmic" evidence="2">
    <location>
        <begin position="133"/>
        <end position="284"/>
    </location>
</feature>
<dbReference type="Pfam" id="PF25225">
    <property type="entry name" value="DUF7843"/>
    <property type="match status" value="1"/>
</dbReference>
<feature type="domain" description="DUF7843" evidence="4">
    <location>
        <begin position="34"/>
        <end position="116"/>
    </location>
</feature>
<proteinExistence type="predicted"/>
<reference evidence="6" key="1">
    <citation type="journal article" date="2019" name="Int. J. Syst. Evol. Microbiol.">
        <title>The Global Catalogue of Microorganisms (GCM) 10K type strain sequencing project: providing services to taxonomists for standard genome sequencing and annotation.</title>
        <authorList>
            <consortium name="The Broad Institute Genomics Platform"/>
            <consortium name="The Broad Institute Genome Sequencing Center for Infectious Disease"/>
            <person name="Wu L."/>
            <person name="Ma J."/>
        </authorList>
    </citation>
    <scope>NUCLEOTIDE SEQUENCE [LARGE SCALE GENOMIC DNA]</scope>
    <source>
        <strain evidence="6">CGMCC 1.12482</strain>
    </source>
</reference>
<dbReference type="Pfam" id="PF13387">
    <property type="entry name" value="Lnb_N"/>
    <property type="match status" value="1"/>
</dbReference>
<evidence type="ECO:0000259" key="2">
    <source>
        <dbReference type="Pfam" id="PF13387"/>
    </source>
</evidence>
<protein>
    <recommendedName>
        <fullName evidence="7">DUF4105 domain-containing protein</fullName>
    </recommendedName>
</protein>
<evidence type="ECO:0000256" key="1">
    <source>
        <dbReference type="SAM" id="SignalP"/>
    </source>
</evidence>
<evidence type="ECO:0000313" key="5">
    <source>
        <dbReference type="EMBL" id="GGD05603.1"/>
    </source>
</evidence>
<evidence type="ECO:0000259" key="4">
    <source>
        <dbReference type="Pfam" id="PF25225"/>
    </source>
</evidence>
<organism evidence="5 6">
    <name type="scientific">Halopseudomonas salina</name>
    <dbReference type="NCBI Taxonomy" id="1323744"/>
    <lineage>
        <taxon>Bacteria</taxon>
        <taxon>Pseudomonadati</taxon>
        <taxon>Pseudomonadota</taxon>
        <taxon>Gammaproteobacteria</taxon>
        <taxon>Pseudomonadales</taxon>
        <taxon>Pseudomonadaceae</taxon>
        <taxon>Halopseudomonas</taxon>
    </lineage>
</organism>
<dbReference type="Pfam" id="PF25222">
    <property type="entry name" value="DUF7840"/>
    <property type="match status" value="1"/>
</dbReference>
<feature type="chain" id="PRO_5047006628" description="DUF4105 domain-containing protein" evidence="1">
    <location>
        <begin position="27"/>
        <end position="632"/>
    </location>
</feature>
<feature type="domain" description="DUF7840" evidence="3">
    <location>
        <begin position="413"/>
        <end position="630"/>
    </location>
</feature>
<sequence>MHHSLVRHLLRLFGCLLLISSQNAFCDEQPDALQELSSHPVWLNLLHYEKAGLLQPRLQSAISSPEFFLAADGHQNPLAELQATLAALQQSVATDDAAGSHAVCRFPARALWLQSQLGTDLELHKNINCTDLDKWTRDNTVSSVSVVFATGYLGNPASYYGHTLLKFNFTGDGSEGGLMDASLNYGAIVENDDDPVTYIFKGIFGGYDGGFSHINFYFHNHNYGENELRDMWEYQLDLPPDAVELVTAHAWEVLGKRYTYYFFRRNCAYRMAEILEIVEGLKIVPDSRPWTIPQSLIQSLGDASYQSRPLLSEVRYHPSRQSRLYTKYQALSSFEQQLFKQLALEDIHFEDASFTGADLPSRQRILDTLLDYYQFIRDRAAGAEDPANLAHREALAMRYQLPPGLPSFANKKPESPHTGRAPSWFQLGITHNSDTSHALSVRLRPAYYDALDADHAHVKRAALSMGDLRLHISDQGIKLRQLDLISIASVSPALTGLPGDTGTAWNLKVGVEPLRLDCEHCLVPRIQADRGYGYRFDESLFSTTYIGAAVQESRLQEGYGFARIGARLNLATGSLWEAQLQVEHRLPVAAKVSAYNALRLEARRSMGSSQDLRLMYERNRGDELTLALGWYW</sequence>
<accession>A0ABQ1PXC1</accession>
<name>A0ABQ1PXC1_9GAMM</name>
<dbReference type="EMBL" id="BMFF01000005">
    <property type="protein sequence ID" value="GGD05603.1"/>
    <property type="molecule type" value="Genomic_DNA"/>
</dbReference>
<feature type="signal peptide" evidence="1">
    <location>
        <begin position="1"/>
        <end position="26"/>
    </location>
</feature>
<keyword evidence="1" id="KW-0732">Signal</keyword>
<dbReference type="InterPro" id="IPR057162">
    <property type="entry name" value="DUF7840"/>
</dbReference>
<evidence type="ECO:0008006" key="7">
    <source>
        <dbReference type="Google" id="ProtNLM"/>
    </source>
</evidence>
<comment type="caution">
    <text evidence="5">The sequence shown here is derived from an EMBL/GenBank/DDBJ whole genome shotgun (WGS) entry which is preliminary data.</text>
</comment>
<dbReference type="Proteomes" id="UP000638188">
    <property type="component" value="Unassembled WGS sequence"/>
</dbReference>
<gene>
    <name evidence="5" type="ORF">GCM10007418_25760</name>
</gene>